<reference evidence="2 3" key="1">
    <citation type="submission" date="2010-12" db="EMBL/GenBank/DDBJ databases">
        <title>Complete sequence of Desulfurispirillum indicum S5.</title>
        <authorList>
            <consortium name="US DOE Joint Genome Institute"/>
            <person name="Lucas S."/>
            <person name="Copeland A."/>
            <person name="Lapidus A."/>
            <person name="Cheng J.-F."/>
            <person name="Goodwin L."/>
            <person name="Pitluck S."/>
            <person name="Chertkov O."/>
            <person name="Held B."/>
            <person name="Detter J.C."/>
            <person name="Han C."/>
            <person name="Tapia R."/>
            <person name="Land M."/>
            <person name="Hauser L."/>
            <person name="Kyrpides N."/>
            <person name="Ivanova N."/>
            <person name="Mikhailova N."/>
            <person name="Haggblom M."/>
            <person name="Rauschenbach I."/>
            <person name="Bini E."/>
            <person name="Woyke T."/>
        </authorList>
    </citation>
    <scope>NUCLEOTIDE SEQUENCE [LARGE SCALE GENOMIC DNA]</scope>
    <source>
        <strain evidence="3">ATCC BAA-1389 / DSM 22839 / S5</strain>
    </source>
</reference>
<evidence type="ECO:0008006" key="4">
    <source>
        <dbReference type="Google" id="ProtNLM"/>
    </source>
</evidence>
<evidence type="ECO:0000313" key="3">
    <source>
        <dbReference type="Proteomes" id="UP000002572"/>
    </source>
</evidence>
<feature type="transmembrane region" description="Helical" evidence="1">
    <location>
        <begin position="64"/>
        <end position="92"/>
    </location>
</feature>
<dbReference type="Proteomes" id="UP000002572">
    <property type="component" value="Chromosome"/>
</dbReference>
<dbReference type="InParanoid" id="E6W0W3"/>
<dbReference type="KEGG" id="din:Selin_0547"/>
<keyword evidence="1" id="KW-0472">Membrane</keyword>
<dbReference type="RefSeq" id="WP_013505183.1">
    <property type="nucleotide sequence ID" value="NC_014836.1"/>
</dbReference>
<proteinExistence type="predicted"/>
<dbReference type="AlphaFoldDB" id="E6W0W3"/>
<keyword evidence="1" id="KW-1133">Transmembrane helix</keyword>
<feature type="transmembrane region" description="Helical" evidence="1">
    <location>
        <begin position="40"/>
        <end position="58"/>
    </location>
</feature>
<protein>
    <recommendedName>
        <fullName evidence="4">DUF2628 domain-containing protein</fullName>
    </recommendedName>
</protein>
<evidence type="ECO:0000256" key="1">
    <source>
        <dbReference type="SAM" id="Phobius"/>
    </source>
</evidence>
<dbReference type="EMBL" id="CP002432">
    <property type="protein sequence ID" value="ADU65295.1"/>
    <property type="molecule type" value="Genomic_DNA"/>
</dbReference>
<accession>E6W0W3</accession>
<dbReference type="STRING" id="653733.Selin_0547"/>
<dbReference type="HOGENOM" id="CLU_1709847_0_0_0"/>
<evidence type="ECO:0000313" key="2">
    <source>
        <dbReference type="EMBL" id="ADU65295.1"/>
    </source>
</evidence>
<keyword evidence="1" id="KW-0812">Transmembrane</keyword>
<name>E6W0W3_DESIS</name>
<organism evidence="2 3">
    <name type="scientific">Desulfurispirillum indicum (strain ATCC BAA-1389 / DSM 22839 / S5)</name>
    <dbReference type="NCBI Taxonomy" id="653733"/>
    <lineage>
        <taxon>Bacteria</taxon>
        <taxon>Pseudomonadati</taxon>
        <taxon>Chrysiogenota</taxon>
        <taxon>Chrysiogenia</taxon>
        <taxon>Chrysiogenales</taxon>
        <taxon>Chrysiogenaceae</taxon>
        <taxon>Desulfurispirillum</taxon>
    </lineage>
</organism>
<keyword evidence="3" id="KW-1185">Reference proteome</keyword>
<feature type="transmembrane region" description="Helical" evidence="1">
    <location>
        <begin position="132"/>
        <end position="154"/>
    </location>
</feature>
<sequence length="157" mass="17704">MLRNASKTELQELIGQHCQKPEKVPLFMGALEKMLVNGQLIFKPTWSWWAFFFSWAYFLYRKLYLWAAVFFLVNVITGMVGLNLLVMVAAGISAKYLYLKKFTDDLQVAGFGSQTFVEVKSNMRQLGGYHNWVVVLILLLAGIALLSALMALLAGGM</sequence>
<gene>
    <name evidence="2" type="ordered locus">Selin_0547</name>
</gene>